<comment type="caution">
    <text evidence="1">The sequence shown here is derived from an EMBL/GenBank/DDBJ whole genome shotgun (WGS) entry which is preliminary data.</text>
</comment>
<reference evidence="1" key="1">
    <citation type="submission" date="2019-08" db="EMBL/GenBank/DDBJ databases">
        <authorList>
            <person name="Kucharzyk K."/>
            <person name="Murdoch R.W."/>
            <person name="Higgins S."/>
            <person name="Loffler F."/>
        </authorList>
    </citation>
    <scope>NUCLEOTIDE SEQUENCE</scope>
</reference>
<proteinExistence type="predicted"/>
<accession>A0A644ZV13</accession>
<organism evidence="1">
    <name type="scientific">bioreactor metagenome</name>
    <dbReference type="NCBI Taxonomy" id="1076179"/>
    <lineage>
        <taxon>unclassified sequences</taxon>
        <taxon>metagenomes</taxon>
        <taxon>ecological metagenomes</taxon>
    </lineage>
</organism>
<protein>
    <submittedName>
        <fullName evidence="1">Uncharacterized protein</fullName>
    </submittedName>
</protein>
<dbReference type="EMBL" id="VSSQ01009749">
    <property type="protein sequence ID" value="MPM42483.1"/>
    <property type="molecule type" value="Genomic_DNA"/>
</dbReference>
<sequence length="85" mass="9937">MFFRVFFGTKGESTFDDNFSKIKQWFPDATILTDKEDGMERYYMGAYIFMDEAMDVLTQLKSKGMTDCYIAAFRDENKIGVVKLQ</sequence>
<gene>
    <name evidence="1" type="ORF">SDC9_89148</name>
</gene>
<name>A0A644ZV13_9ZZZZ</name>
<evidence type="ECO:0000313" key="1">
    <source>
        <dbReference type="EMBL" id="MPM42483.1"/>
    </source>
</evidence>
<dbReference type="AlphaFoldDB" id="A0A644ZV13"/>